<evidence type="ECO:0000256" key="1">
    <source>
        <dbReference type="SAM" id="MobiDB-lite"/>
    </source>
</evidence>
<dbReference type="RefSeq" id="WP_275634473.1">
    <property type="nucleotide sequence ID" value="NZ_JARGYD010000009.1"/>
</dbReference>
<dbReference type="SUPFAM" id="SSF52096">
    <property type="entry name" value="ClpP/crotonase"/>
    <property type="match status" value="1"/>
</dbReference>
<dbReference type="EMBL" id="JBHRTB010000010">
    <property type="protein sequence ID" value="MFC3144909.1"/>
    <property type="molecule type" value="Genomic_DNA"/>
</dbReference>
<reference evidence="3" key="1">
    <citation type="journal article" date="2019" name="Int. J. Syst. Evol. Microbiol.">
        <title>The Global Catalogue of Microorganisms (GCM) 10K type strain sequencing project: providing services to taxonomists for standard genome sequencing and annotation.</title>
        <authorList>
            <consortium name="The Broad Institute Genomics Platform"/>
            <consortium name="The Broad Institute Genome Sequencing Center for Infectious Disease"/>
            <person name="Wu L."/>
            <person name="Ma J."/>
        </authorList>
    </citation>
    <scope>NUCLEOTIDE SEQUENCE [LARGE SCALE GENOMIC DNA]</scope>
    <source>
        <strain evidence="3">KCTC 52366</strain>
    </source>
</reference>
<dbReference type="InterPro" id="IPR029045">
    <property type="entry name" value="ClpP/crotonase-like_dom_sf"/>
</dbReference>
<evidence type="ECO:0000313" key="2">
    <source>
        <dbReference type="EMBL" id="MFC3144909.1"/>
    </source>
</evidence>
<accession>A0ABV7GXI9</accession>
<feature type="compositionally biased region" description="Basic and acidic residues" evidence="1">
    <location>
        <begin position="49"/>
        <end position="66"/>
    </location>
</feature>
<feature type="region of interest" description="Disordered" evidence="1">
    <location>
        <begin position="38"/>
        <end position="81"/>
    </location>
</feature>
<name>A0ABV7GXI9_9RHOB</name>
<evidence type="ECO:0000313" key="3">
    <source>
        <dbReference type="Proteomes" id="UP001595632"/>
    </source>
</evidence>
<organism evidence="2 3">
    <name type="scientific">Psychromarinibacter halotolerans</name>
    <dbReference type="NCBI Taxonomy" id="1775175"/>
    <lineage>
        <taxon>Bacteria</taxon>
        <taxon>Pseudomonadati</taxon>
        <taxon>Pseudomonadota</taxon>
        <taxon>Alphaproteobacteria</taxon>
        <taxon>Rhodobacterales</taxon>
        <taxon>Paracoccaceae</taxon>
        <taxon>Psychromarinibacter</taxon>
    </lineage>
</organism>
<sequence length="257" mass="27912">MRGPRLTTARAIRALLAFQIGIGVVLFGQDIARTLPQLGFTPRSPGMDEPIRPGDQTRRFQPDRLPLRRPSPGTDMPDTSDMPNRLQFTEAADDPTVLDVTGAIAEGDFVRFEDFLETTSLSPDTIRLNSPGGSVIDALAIGRAIRDAGFDTTVGEDGICLSACPYLLAAGVERSAAETAQVGVHQHYFDESTVLPAFLAVEDIQRGQGEVLAYLIDMGIDPALMQHALVTPPQEIYILLREELEDYAMVTDVQDTG</sequence>
<proteinExistence type="predicted"/>
<dbReference type="Proteomes" id="UP001595632">
    <property type="component" value="Unassembled WGS sequence"/>
</dbReference>
<dbReference type="Gene3D" id="3.90.226.10">
    <property type="entry name" value="2-enoyl-CoA Hydratase, Chain A, domain 1"/>
    <property type="match status" value="1"/>
</dbReference>
<gene>
    <name evidence="2" type="ORF">ACFOGP_19470</name>
</gene>
<keyword evidence="3" id="KW-1185">Reference proteome</keyword>
<evidence type="ECO:0008006" key="4">
    <source>
        <dbReference type="Google" id="ProtNLM"/>
    </source>
</evidence>
<comment type="caution">
    <text evidence="2">The sequence shown here is derived from an EMBL/GenBank/DDBJ whole genome shotgun (WGS) entry which is preliminary data.</text>
</comment>
<protein>
    <recommendedName>
        <fullName evidence="4">Periplasmic protein-like protein</fullName>
    </recommendedName>
</protein>